<keyword evidence="1" id="KW-0732">Signal</keyword>
<sequence>MPIPMQINSLGNSFFSFFFSLAGASLSLPRLECNGAISAHLRLLGSSNSPASTSRVAGITGMHHHAQLIFVFLVGTVLLYFGQACLELPNSGDRPSLASQIAGITGLSHRAQLFSLFLRQGLILSSSLEFSDTIMVHCSLEFTGSGDLSTSAPRWDKKHVPPCAGFRLGRSR</sequence>
<evidence type="ECO:0000256" key="1">
    <source>
        <dbReference type="SAM" id="SignalP"/>
    </source>
</evidence>
<organism evidence="2 3">
    <name type="scientific">Callithrix jacchus</name>
    <name type="common">White-tufted-ear marmoset</name>
    <name type="synonym">Simia Jacchus</name>
    <dbReference type="NCBI Taxonomy" id="9483"/>
    <lineage>
        <taxon>Eukaryota</taxon>
        <taxon>Metazoa</taxon>
        <taxon>Chordata</taxon>
        <taxon>Craniata</taxon>
        <taxon>Vertebrata</taxon>
        <taxon>Euteleostomi</taxon>
        <taxon>Mammalia</taxon>
        <taxon>Eutheria</taxon>
        <taxon>Euarchontoglires</taxon>
        <taxon>Primates</taxon>
        <taxon>Haplorrhini</taxon>
        <taxon>Platyrrhini</taxon>
        <taxon>Cebidae</taxon>
        <taxon>Callitrichinae</taxon>
        <taxon>Callithrix</taxon>
        <taxon>Callithrix</taxon>
    </lineage>
</organism>
<dbReference type="PRINTS" id="PR02045">
    <property type="entry name" value="F138DOMAIN"/>
</dbReference>
<dbReference type="PANTHER" id="PTHR12138:SF152">
    <property type="entry name" value="C2H2-TYPE DOMAIN-CONTAINING PROTEIN"/>
    <property type="match status" value="1"/>
</dbReference>
<dbReference type="PANTHER" id="PTHR12138">
    <property type="entry name" value="PRIMATE-EXPANDED PROTEIN FAMILY"/>
    <property type="match status" value="1"/>
</dbReference>
<dbReference type="Proteomes" id="UP000008225">
    <property type="component" value="Chromosome 4"/>
</dbReference>
<dbReference type="AlphaFoldDB" id="A0A8I3WWT4"/>
<proteinExistence type="predicted"/>
<feature type="chain" id="PRO_5035175263" evidence="1">
    <location>
        <begin position="25"/>
        <end position="172"/>
    </location>
</feature>
<feature type="signal peptide" evidence="1">
    <location>
        <begin position="1"/>
        <end position="24"/>
    </location>
</feature>
<dbReference type="GeneTree" id="ENSGT01120000271815"/>
<reference evidence="2" key="3">
    <citation type="submission" date="2025-09" db="UniProtKB">
        <authorList>
            <consortium name="Ensembl"/>
        </authorList>
    </citation>
    <scope>IDENTIFICATION</scope>
</reference>
<reference evidence="2 3" key="1">
    <citation type="submission" date="2009-03" db="EMBL/GenBank/DDBJ databases">
        <authorList>
            <person name="Warren W."/>
            <person name="Ye L."/>
            <person name="Minx P."/>
            <person name="Worley K."/>
            <person name="Gibbs R."/>
            <person name="Wilson R.K."/>
        </authorList>
    </citation>
    <scope>NUCLEOTIDE SEQUENCE [LARGE SCALE GENOMIC DNA]</scope>
</reference>
<reference evidence="2" key="2">
    <citation type="submission" date="2025-08" db="UniProtKB">
        <authorList>
            <consortium name="Ensembl"/>
        </authorList>
    </citation>
    <scope>IDENTIFICATION</scope>
</reference>
<name>A0A8I3WWT4_CALJA</name>
<keyword evidence="3" id="KW-1185">Reference proteome</keyword>
<evidence type="ECO:0000313" key="3">
    <source>
        <dbReference type="Proteomes" id="UP000008225"/>
    </source>
</evidence>
<accession>A0A8I3WWT4</accession>
<protein>
    <submittedName>
        <fullName evidence="2">Uncharacterized protein</fullName>
    </submittedName>
</protein>
<dbReference type="Ensembl" id="ENSCJAT00000127664.1">
    <property type="protein sequence ID" value="ENSCJAP00000092236.1"/>
    <property type="gene ID" value="ENSCJAG00000083037.1"/>
</dbReference>
<evidence type="ECO:0000313" key="2">
    <source>
        <dbReference type="Ensembl" id="ENSCJAP00000092236.1"/>
    </source>
</evidence>